<feature type="signal peptide" evidence="2">
    <location>
        <begin position="1"/>
        <end position="18"/>
    </location>
</feature>
<accession>A0A428P828</accession>
<sequence>MKLQISLFTVLFILQAIAVHPPLQPCGSGNPPDETLEAARSLTKRHASTESRSATSQHVSKGIVVPTYLHVIESKKKAGLVTDEMLHDQVSPSCLHTHGKIPH</sequence>
<evidence type="ECO:0000256" key="2">
    <source>
        <dbReference type="SAM" id="SignalP"/>
    </source>
</evidence>
<name>A0A428P828_9HYPO</name>
<dbReference type="EMBL" id="NKCI01000184">
    <property type="protein sequence ID" value="RSL49190.1"/>
    <property type="molecule type" value="Genomic_DNA"/>
</dbReference>
<gene>
    <name evidence="3" type="ORF">CEP54_012575</name>
</gene>
<dbReference type="Proteomes" id="UP000288168">
    <property type="component" value="Unassembled WGS sequence"/>
</dbReference>
<evidence type="ECO:0000313" key="3">
    <source>
        <dbReference type="EMBL" id="RSL49190.1"/>
    </source>
</evidence>
<dbReference type="AlphaFoldDB" id="A0A428P828"/>
<proteinExistence type="predicted"/>
<reference evidence="3 4" key="1">
    <citation type="submission" date="2017-06" db="EMBL/GenBank/DDBJ databases">
        <title>Comparative genomic analysis of Ambrosia Fusariam Clade fungi.</title>
        <authorList>
            <person name="Stajich J.E."/>
            <person name="Carrillo J."/>
            <person name="Kijimoto T."/>
            <person name="Eskalen A."/>
            <person name="O'Donnell K."/>
            <person name="Kasson M."/>
        </authorList>
    </citation>
    <scope>NUCLEOTIDE SEQUENCE [LARGE SCALE GENOMIC DNA]</scope>
    <source>
        <strain evidence="3 4">NRRL62584</strain>
    </source>
</reference>
<protein>
    <submittedName>
        <fullName evidence="3">Uncharacterized protein</fullName>
    </submittedName>
</protein>
<comment type="caution">
    <text evidence="3">The sequence shown here is derived from an EMBL/GenBank/DDBJ whole genome shotgun (WGS) entry which is preliminary data.</text>
</comment>
<keyword evidence="2" id="KW-0732">Signal</keyword>
<feature type="compositionally biased region" description="Polar residues" evidence="1">
    <location>
        <begin position="50"/>
        <end position="59"/>
    </location>
</feature>
<evidence type="ECO:0000256" key="1">
    <source>
        <dbReference type="SAM" id="MobiDB-lite"/>
    </source>
</evidence>
<feature type="chain" id="PRO_5019519405" evidence="2">
    <location>
        <begin position="19"/>
        <end position="103"/>
    </location>
</feature>
<evidence type="ECO:0000313" key="4">
    <source>
        <dbReference type="Proteomes" id="UP000288168"/>
    </source>
</evidence>
<keyword evidence="4" id="KW-1185">Reference proteome</keyword>
<organism evidence="3 4">
    <name type="scientific">Fusarium duplospermum</name>
    <dbReference type="NCBI Taxonomy" id="1325734"/>
    <lineage>
        <taxon>Eukaryota</taxon>
        <taxon>Fungi</taxon>
        <taxon>Dikarya</taxon>
        <taxon>Ascomycota</taxon>
        <taxon>Pezizomycotina</taxon>
        <taxon>Sordariomycetes</taxon>
        <taxon>Hypocreomycetidae</taxon>
        <taxon>Hypocreales</taxon>
        <taxon>Nectriaceae</taxon>
        <taxon>Fusarium</taxon>
        <taxon>Fusarium solani species complex</taxon>
    </lineage>
</organism>
<feature type="region of interest" description="Disordered" evidence="1">
    <location>
        <begin position="23"/>
        <end position="59"/>
    </location>
</feature>